<proteinExistence type="predicted"/>
<protein>
    <recommendedName>
        <fullName evidence="2">Plasmid replication, integration and excision activator</fullName>
    </recommendedName>
</protein>
<evidence type="ECO:0000313" key="1">
    <source>
        <dbReference type="EMBL" id="AFK25582.1"/>
    </source>
</evidence>
<keyword evidence="1" id="KW-0614">Plasmid</keyword>
<accession>I3RM64</accession>
<dbReference type="EMBL" id="JQ621947">
    <property type="protein sequence ID" value="AFK25582.1"/>
    <property type="molecule type" value="Genomic_DNA"/>
</dbReference>
<geneLocation type="plasmid" evidence="1">
    <name>pDYM4.3k</name>
</geneLocation>
<organism evidence="1">
    <name type="scientific">Streptomyces sp. X335</name>
    <dbReference type="NCBI Taxonomy" id="1187849"/>
    <lineage>
        <taxon>Bacteria</taxon>
        <taxon>Bacillati</taxon>
        <taxon>Actinomycetota</taxon>
        <taxon>Actinomycetes</taxon>
        <taxon>Kitasatosporales</taxon>
        <taxon>Streptomycetaceae</taxon>
        <taxon>Streptomyces</taxon>
    </lineage>
</organism>
<name>I3RM64_9ACTN</name>
<evidence type="ECO:0008006" key="2">
    <source>
        <dbReference type="Google" id="ProtNLM"/>
    </source>
</evidence>
<sequence>MDGKKTGRQETDAQNGLLVWSIAVLDGDPELNAKAKSFAVKISAPHQPVLPDASIPGLPIIPIAFGGLTVTPYVDSASKRLAYSYRATEIHAAQIPGQAAHNAKAAKEG</sequence>
<dbReference type="AlphaFoldDB" id="I3RM64"/>
<reference evidence="1" key="1">
    <citation type="submission" date="2012-02" db="EMBL/GenBank/DDBJ databases">
        <title>Studies on the circle plasmid pDYM4.3K.</title>
        <authorList>
            <person name="Zhou M."/>
            <person name="Dai Y."/>
            <person name="Qin Z."/>
        </authorList>
    </citation>
    <scope>NUCLEOTIDE SEQUENCE</scope>
    <source>
        <strain evidence="1">X335</strain>
        <plasmid evidence="1">pDYM4.3k</plasmid>
    </source>
</reference>